<evidence type="ECO:0000256" key="4">
    <source>
        <dbReference type="SAM" id="SignalP"/>
    </source>
</evidence>
<dbReference type="OrthoDB" id="9794322at2"/>
<keyword evidence="4" id="KW-0732">Signal</keyword>
<dbReference type="Pfam" id="PF01011">
    <property type="entry name" value="PQQ"/>
    <property type="match status" value="1"/>
</dbReference>
<dbReference type="InterPro" id="IPR018391">
    <property type="entry name" value="PQQ_b-propeller_rpt"/>
</dbReference>
<name>A0A1I5B7P6_9GAMM</name>
<feature type="domain" description="Pyrrolo-quinoline quinone repeat" evidence="5">
    <location>
        <begin position="27"/>
        <end position="620"/>
    </location>
</feature>
<proteinExistence type="inferred from homology"/>
<dbReference type="STRING" id="578942.SAMN05216289_1542"/>
<dbReference type="PROSITE" id="PS51257">
    <property type="entry name" value="PROKAR_LIPOPROTEIN"/>
    <property type="match status" value="1"/>
</dbReference>
<keyword evidence="7" id="KW-1185">Reference proteome</keyword>
<gene>
    <name evidence="6" type="ORF">SAMN05216289_1542</name>
</gene>
<comment type="cofactor">
    <cofactor evidence="1">
        <name>pyrroloquinoline quinone</name>
        <dbReference type="ChEBI" id="CHEBI:58442"/>
    </cofactor>
</comment>
<dbReference type="InterPro" id="IPR017511">
    <property type="entry name" value="PQQ_mDH"/>
</dbReference>
<dbReference type="Gene3D" id="2.140.10.10">
    <property type="entry name" value="Quinoprotein alcohol dehydrogenase-like superfamily"/>
    <property type="match status" value="2"/>
</dbReference>
<dbReference type="PANTHER" id="PTHR32303">
    <property type="entry name" value="QUINOPROTEIN ALCOHOL DEHYDROGENASE (CYTOCHROME C)"/>
    <property type="match status" value="1"/>
</dbReference>
<sequence>MENRFIAVVPMVLACAVSAAQSVDTGWSAYGGDSGGSRYSALTQITPENVAELEVAWVFRTGELGQGVKDWRRSAFEATPILYEGTLYLTTSATDVVAVDAATGTLRWRHASESRKDLHYSDGVSRGVSLWVDPDNGPDATCHARIFAPTLDGRLLALDAANGNPCADFGEHGAVNLLRDVRSQFEEGDEWRDYLVTSPPAILDDKVIVGSSVGDNRAVLEELGIVRAFDARSGALVWSWDPIPRDASNPVYAEWDPQGVAKASAANAWAPLSVDPQRHLVFVPTGSASPDFYGGERPGDNRWANSIVALDGETGSLKWGRQLVHHDLWDYDLASQPTLADIDHDGRRVAAVIQATKTGFLYTFDRDSGEPLFPIVERAVPQDAVPGEQPSPTQPFPVAPPGLVRQGPVTVDDAWGLGLFDWLSCRKRIKAMRSEGMFQPPAIKDSIMQPGNAGGSNWGGIAFDPQRQIAVANTMDLPFVVALIPRDELKAQAESGRYDDFDFSRQAGTPYGMRRQTFKSALGIPCVKPPWGTLSGVDMATGTIKWRIPLGLTPVVPMNLGMPNLGGPIVTASGLVFIAASFDDHLRAFATDTGKLLWDVKLPAGGQATPMTYAVGGRQYLVIAAGGYKGDSTRGDYLVAYALPH</sequence>
<dbReference type="Proteomes" id="UP000198575">
    <property type="component" value="Unassembled WGS sequence"/>
</dbReference>
<evidence type="ECO:0000256" key="2">
    <source>
        <dbReference type="ARBA" id="ARBA00008156"/>
    </source>
</evidence>
<evidence type="ECO:0000256" key="1">
    <source>
        <dbReference type="ARBA" id="ARBA00001931"/>
    </source>
</evidence>
<evidence type="ECO:0000313" key="7">
    <source>
        <dbReference type="Proteomes" id="UP000198575"/>
    </source>
</evidence>
<dbReference type="SUPFAM" id="SSF50998">
    <property type="entry name" value="Quinoprotein alcohol dehydrogenase-like"/>
    <property type="match status" value="1"/>
</dbReference>
<dbReference type="EMBL" id="FOVF01000054">
    <property type="protein sequence ID" value="SFN70650.1"/>
    <property type="molecule type" value="Genomic_DNA"/>
</dbReference>
<reference evidence="6 7" key="1">
    <citation type="submission" date="2016-10" db="EMBL/GenBank/DDBJ databases">
        <authorList>
            <person name="de Groot N.N."/>
        </authorList>
    </citation>
    <scope>NUCLEOTIDE SEQUENCE [LARGE SCALE GENOMIC DNA]</scope>
    <source>
        <strain evidence="6 7">CGMCC 1.7659</strain>
    </source>
</reference>
<evidence type="ECO:0000259" key="5">
    <source>
        <dbReference type="Pfam" id="PF01011"/>
    </source>
</evidence>
<dbReference type="SMART" id="SM00564">
    <property type="entry name" value="PQQ"/>
    <property type="match status" value="6"/>
</dbReference>
<dbReference type="AlphaFoldDB" id="A0A1I5B7P6"/>
<dbReference type="PANTHER" id="PTHR32303:SF4">
    <property type="entry name" value="QUINOPROTEIN GLUCOSE DEHYDROGENASE"/>
    <property type="match status" value="1"/>
</dbReference>
<organism evidence="6 7">
    <name type="scientific">Dokdonella immobilis</name>
    <dbReference type="NCBI Taxonomy" id="578942"/>
    <lineage>
        <taxon>Bacteria</taxon>
        <taxon>Pseudomonadati</taxon>
        <taxon>Pseudomonadota</taxon>
        <taxon>Gammaproteobacteria</taxon>
        <taxon>Lysobacterales</taxon>
        <taxon>Rhodanobacteraceae</taxon>
        <taxon>Dokdonella</taxon>
    </lineage>
</organism>
<feature type="chain" id="PRO_5011693674" evidence="4">
    <location>
        <begin position="23"/>
        <end position="645"/>
    </location>
</feature>
<protein>
    <submittedName>
        <fullName evidence="6">Quinoprotein glucose dehydrogenase</fullName>
    </submittedName>
</protein>
<comment type="similarity">
    <text evidence="2">Belongs to the bacterial PQQ dehydrogenase family.</text>
</comment>
<feature type="signal peptide" evidence="4">
    <location>
        <begin position="1"/>
        <end position="22"/>
    </location>
</feature>
<accession>A0A1I5B7P6</accession>
<dbReference type="InterPro" id="IPR011047">
    <property type="entry name" value="Quinoprotein_ADH-like_sf"/>
</dbReference>
<dbReference type="GO" id="GO:0048038">
    <property type="term" value="F:quinone binding"/>
    <property type="evidence" value="ECO:0007669"/>
    <property type="project" value="InterPro"/>
</dbReference>
<dbReference type="GO" id="GO:0016020">
    <property type="term" value="C:membrane"/>
    <property type="evidence" value="ECO:0007669"/>
    <property type="project" value="InterPro"/>
</dbReference>
<evidence type="ECO:0000313" key="6">
    <source>
        <dbReference type="EMBL" id="SFN70650.1"/>
    </source>
</evidence>
<dbReference type="InterPro" id="IPR002372">
    <property type="entry name" value="PQQ_rpt_dom"/>
</dbReference>
<evidence type="ECO:0000256" key="3">
    <source>
        <dbReference type="ARBA" id="ARBA00023002"/>
    </source>
</evidence>
<dbReference type="RefSeq" id="WP_092411023.1">
    <property type="nucleotide sequence ID" value="NZ_FOVF01000054.1"/>
</dbReference>
<dbReference type="GO" id="GO:0008876">
    <property type="term" value="F:quinoprotein glucose dehydrogenase activity"/>
    <property type="evidence" value="ECO:0007669"/>
    <property type="project" value="TreeGrafter"/>
</dbReference>
<keyword evidence="3" id="KW-0560">Oxidoreductase</keyword>
<dbReference type="CDD" id="cd10280">
    <property type="entry name" value="PQQ_mGDH"/>
    <property type="match status" value="1"/>
</dbReference>